<dbReference type="AlphaFoldDB" id="A0A9W6V8F2"/>
<dbReference type="Proteomes" id="UP001165042">
    <property type="component" value="Unassembled WGS sequence"/>
</dbReference>
<comment type="caution">
    <text evidence="1">The sequence shown here is derived from an EMBL/GenBank/DDBJ whole genome shotgun (WGS) entry which is preliminary data.</text>
</comment>
<proteinExistence type="predicted"/>
<evidence type="ECO:0000313" key="1">
    <source>
        <dbReference type="EMBL" id="GLW89916.1"/>
    </source>
</evidence>
<sequence>MMLVHAAAILAFTGIRGSSSVDCGVLIVGSVVVVKIGRPTISKPGGGHIVVEAGPISAVGRGGVSFFRSVPGASAVPRLGG</sequence>
<dbReference type="EMBL" id="BSSD01000001">
    <property type="protein sequence ID" value="GLW89916.1"/>
    <property type="molecule type" value="Genomic_DNA"/>
</dbReference>
<name>A0A9W6V8F2_9PSEU</name>
<keyword evidence="2" id="KW-1185">Reference proteome</keyword>
<organism evidence="1 2">
    <name type="scientific">Actinokineospora globicatena</name>
    <dbReference type="NCBI Taxonomy" id="103729"/>
    <lineage>
        <taxon>Bacteria</taxon>
        <taxon>Bacillati</taxon>
        <taxon>Actinomycetota</taxon>
        <taxon>Actinomycetes</taxon>
        <taxon>Pseudonocardiales</taxon>
        <taxon>Pseudonocardiaceae</taxon>
        <taxon>Actinokineospora</taxon>
    </lineage>
</organism>
<gene>
    <name evidence="1" type="ORF">Aglo03_07320</name>
</gene>
<protein>
    <submittedName>
        <fullName evidence="1">Uncharacterized protein</fullName>
    </submittedName>
</protein>
<evidence type="ECO:0000313" key="2">
    <source>
        <dbReference type="Proteomes" id="UP001165042"/>
    </source>
</evidence>
<accession>A0A9W6V8F2</accession>
<reference evidence="1" key="1">
    <citation type="submission" date="2023-02" db="EMBL/GenBank/DDBJ databases">
        <title>Actinokineospora globicatena NBRC 15670.</title>
        <authorList>
            <person name="Ichikawa N."/>
            <person name="Sato H."/>
            <person name="Tonouchi N."/>
        </authorList>
    </citation>
    <scope>NUCLEOTIDE SEQUENCE</scope>
    <source>
        <strain evidence="1">NBRC 15670</strain>
    </source>
</reference>